<dbReference type="Pfam" id="PF08743">
    <property type="entry name" value="Nse4_C"/>
    <property type="match status" value="1"/>
</dbReference>
<sequence>MGSSSQRKNAEQKRLSSAAGVFGEDTNDDETEMTAEERAAAEQLAEGEDEAGLQENGQSSRRKLREKYRQIIDAAEDELRRGATGITADELCQRIEDTDQLFRQVSFAREGACDAQLMVRYSRIGLIKLAERQEGGKAFHPALFAAKLGVFCGVNAEPGDAPRMTNDAWVNFGRKVGPLLGIPPKFSFLSGCLKADAPKAKEKIARREANRTKLNATVLQAKEQHGEAEDPELTTTKEVDHVRKTLLRYMKAQRSHRFGYFEFVLHPTDFGKTVENMFHVSFLVKDGQVGIDLDEKGLPIIVKLSDADKKRLSVGDRSMAKTNQCIVSITMEQWERLVDAFGISEPAISRMPESDGAER</sequence>
<evidence type="ECO:0000256" key="6">
    <source>
        <dbReference type="ARBA" id="ARBA00023242"/>
    </source>
</evidence>
<reference evidence="11" key="1">
    <citation type="submission" date="2022-11" db="UniProtKB">
        <authorList>
            <consortium name="WormBaseParasite"/>
        </authorList>
    </citation>
    <scope>IDENTIFICATION</scope>
</reference>
<feature type="domain" description="Non-structural maintenance of chromosome element 4 C-terminal" evidence="9">
    <location>
        <begin position="259"/>
        <end position="348"/>
    </location>
</feature>
<evidence type="ECO:0000313" key="11">
    <source>
        <dbReference type="WBParaSite" id="PSAMB.scaffold4507size14385.g24563.t1"/>
    </source>
</evidence>
<dbReference type="PANTHER" id="PTHR16140:SF0">
    <property type="entry name" value="NON-STRUCTURAL MAINTENANCE OF CHROMOSOMES ELEMENT 4"/>
    <property type="match status" value="1"/>
</dbReference>
<evidence type="ECO:0000256" key="1">
    <source>
        <dbReference type="ARBA" id="ARBA00004123"/>
    </source>
</evidence>
<dbReference type="InterPro" id="IPR014854">
    <property type="entry name" value="Nse4_C"/>
</dbReference>
<evidence type="ECO:0000313" key="10">
    <source>
        <dbReference type="Proteomes" id="UP000887566"/>
    </source>
</evidence>
<evidence type="ECO:0000256" key="5">
    <source>
        <dbReference type="ARBA" id="ARBA00023204"/>
    </source>
</evidence>
<comment type="function">
    <text evidence="7">Component of the SMC5-SMC6 complex, that promotes sister chromatid alignment after DNA damage and facilitates double-stranded DNA breaks (DSBs) repair via homologous recombination between sister chromatids.</text>
</comment>
<keyword evidence="3 7" id="KW-0227">DNA damage</keyword>
<evidence type="ECO:0000256" key="2">
    <source>
        <dbReference type="ARBA" id="ARBA00008997"/>
    </source>
</evidence>
<dbReference type="PANTHER" id="PTHR16140">
    <property type="entry name" value="NON-STRUCTURAL MAINTENANCE OF CHROMOSOMES ELEMENT 4"/>
    <property type="match status" value="1"/>
</dbReference>
<evidence type="ECO:0000259" key="9">
    <source>
        <dbReference type="Pfam" id="PF08743"/>
    </source>
</evidence>
<dbReference type="Proteomes" id="UP000887566">
    <property type="component" value="Unplaced"/>
</dbReference>
<comment type="subunit">
    <text evidence="7">Component of the SMC5-SMC6 complex.</text>
</comment>
<feature type="compositionally biased region" description="Acidic residues" evidence="8">
    <location>
        <begin position="25"/>
        <end position="34"/>
    </location>
</feature>
<dbReference type="InterPro" id="IPR027786">
    <property type="entry name" value="Nse4/EID"/>
</dbReference>
<dbReference type="AlphaFoldDB" id="A0A914WMV1"/>
<keyword evidence="5 7" id="KW-0234">DNA repair</keyword>
<keyword evidence="6 7" id="KW-0539">Nucleus</keyword>
<organism evidence="10 11">
    <name type="scientific">Plectus sambesii</name>
    <dbReference type="NCBI Taxonomy" id="2011161"/>
    <lineage>
        <taxon>Eukaryota</taxon>
        <taxon>Metazoa</taxon>
        <taxon>Ecdysozoa</taxon>
        <taxon>Nematoda</taxon>
        <taxon>Chromadorea</taxon>
        <taxon>Plectida</taxon>
        <taxon>Plectina</taxon>
        <taxon>Plectoidea</taxon>
        <taxon>Plectidae</taxon>
        <taxon>Plectus</taxon>
    </lineage>
</organism>
<keyword evidence="10" id="KW-1185">Reference proteome</keyword>
<dbReference type="GO" id="GO:0006310">
    <property type="term" value="P:DNA recombination"/>
    <property type="evidence" value="ECO:0007669"/>
    <property type="project" value="UniProtKB-UniRule"/>
</dbReference>
<evidence type="ECO:0000256" key="7">
    <source>
        <dbReference type="RuleBase" id="RU365071"/>
    </source>
</evidence>
<dbReference type="WBParaSite" id="PSAMB.scaffold4507size14385.g24563.t1">
    <property type="protein sequence ID" value="PSAMB.scaffold4507size14385.g24563.t1"/>
    <property type="gene ID" value="PSAMB.scaffold4507size14385.g24563"/>
</dbReference>
<name>A0A914WMV1_9BILA</name>
<dbReference type="GO" id="GO:0030915">
    <property type="term" value="C:Smc5-Smc6 complex"/>
    <property type="evidence" value="ECO:0007669"/>
    <property type="project" value="UniProtKB-UniRule"/>
</dbReference>
<feature type="region of interest" description="Disordered" evidence="8">
    <location>
        <begin position="1"/>
        <end position="64"/>
    </location>
</feature>
<protein>
    <recommendedName>
        <fullName evidence="7">Non-structural maintenance of chromosomes element 4</fullName>
    </recommendedName>
</protein>
<accession>A0A914WMV1</accession>
<comment type="similarity">
    <text evidence="2 7">Belongs to the NSE4 family.</text>
</comment>
<dbReference type="GO" id="GO:0005634">
    <property type="term" value="C:nucleus"/>
    <property type="evidence" value="ECO:0007669"/>
    <property type="project" value="UniProtKB-SubCell"/>
</dbReference>
<proteinExistence type="inferred from homology"/>
<comment type="subcellular location">
    <subcellularLocation>
        <location evidence="1 7">Nucleus</location>
    </subcellularLocation>
</comment>
<keyword evidence="4 7" id="KW-0233">DNA recombination</keyword>
<evidence type="ECO:0000256" key="3">
    <source>
        <dbReference type="ARBA" id="ARBA00022763"/>
    </source>
</evidence>
<evidence type="ECO:0000256" key="4">
    <source>
        <dbReference type="ARBA" id="ARBA00023172"/>
    </source>
</evidence>
<dbReference type="GO" id="GO:0006281">
    <property type="term" value="P:DNA repair"/>
    <property type="evidence" value="ECO:0007669"/>
    <property type="project" value="UniProtKB-UniRule"/>
</dbReference>
<evidence type="ECO:0000256" key="8">
    <source>
        <dbReference type="SAM" id="MobiDB-lite"/>
    </source>
</evidence>